<sequence>MIIKLIGMIYGRHSTIYRKLVDANESSVRRISKKNSLKNPKNCKELHNAGKDLVVGFSLGIMGAMKESNNE</sequence>
<dbReference type="EMBL" id="BK032573">
    <property type="protein sequence ID" value="DAF48776.1"/>
    <property type="molecule type" value="Genomic_DNA"/>
</dbReference>
<accession>A0A8S5SCX1</accession>
<name>A0A8S5SCX1_9CAUD</name>
<protein>
    <submittedName>
        <fullName evidence="1">Uncharacterized protein</fullName>
    </submittedName>
</protein>
<proteinExistence type="predicted"/>
<evidence type="ECO:0000313" key="1">
    <source>
        <dbReference type="EMBL" id="DAF48776.1"/>
    </source>
</evidence>
<reference evidence="1" key="1">
    <citation type="journal article" date="2021" name="Proc. Natl. Acad. Sci. U.S.A.">
        <title>A Catalog of Tens of Thousands of Viruses from Human Metagenomes Reveals Hidden Associations with Chronic Diseases.</title>
        <authorList>
            <person name="Tisza M.J."/>
            <person name="Buck C.B."/>
        </authorList>
    </citation>
    <scope>NUCLEOTIDE SEQUENCE</scope>
    <source>
        <strain evidence="1">Ctt1f11</strain>
    </source>
</reference>
<organism evidence="1">
    <name type="scientific">Siphoviridae sp. ctt1f11</name>
    <dbReference type="NCBI Taxonomy" id="2827959"/>
    <lineage>
        <taxon>Viruses</taxon>
        <taxon>Duplodnaviria</taxon>
        <taxon>Heunggongvirae</taxon>
        <taxon>Uroviricota</taxon>
        <taxon>Caudoviricetes</taxon>
    </lineage>
</organism>